<comment type="cofactor">
    <cofactor evidence="1">
        <name>Zn(2+)</name>
        <dbReference type="ChEBI" id="CHEBI:29105"/>
    </cofactor>
</comment>
<sequence>MKTENIAIRRARIIDPSRQLDRVGDLLLGNGEIVAAGRLTADHIPDGCKVIDGTGLVAAPGFIDLHCHLREPGFEYKETIAAGSKAAAKGGFTTLCAMPNTDPPIDNAAMVEFIQQKARQESVVRILSIGCVTKGRKGHELAEMEELANAGVVAFSDDGDPVYDANLMRLALTYSLDLGLTVSNHCQDMSLSCNGVMAEGPVATHLGLDGIPAAAEEAMIARDIALAEATGGRLHVAHLSTAGSVPLVREAKLRGLSVTAEVCPHHLTTTDQWVLGRKGEPSIEAGRLAYDTNTKVYPPLRSQRDVDVLIEALAEGVIDCIATDHAPHDLTSKQVTYQEAAFGISVLETALGSLLQMVHANKLSMGAMVNRLTIGPAAVLGESYSDFASLQPGTTADVVLFNPEQEWTVDPSEFESKGRNTPLEGITLKGRVVGTFASGNLVYQSPNLKFDQPHVKP</sequence>
<dbReference type="InterPro" id="IPR002195">
    <property type="entry name" value="Dihydroorotase_CS"/>
</dbReference>
<dbReference type="SUPFAM" id="SSF51556">
    <property type="entry name" value="Metallo-dependent hydrolases"/>
    <property type="match status" value="1"/>
</dbReference>
<dbReference type="Gene3D" id="3.20.20.140">
    <property type="entry name" value="Metal-dependent hydrolases"/>
    <property type="match status" value="1"/>
</dbReference>
<dbReference type="GO" id="GO:0005737">
    <property type="term" value="C:cytoplasm"/>
    <property type="evidence" value="ECO:0007669"/>
    <property type="project" value="TreeGrafter"/>
</dbReference>
<proteinExistence type="inferred from homology"/>
<dbReference type="NCBIfam" id="TIGR00857">
    <property type="entry name" value="pyrC_multi"/>
    <property type="match status" value="1"/>
</dbReference>
<dbReference type="EMBL" id="FAXA01000146">
    <property type="protein sequence ID" value="CUV01881.1"/>
    <property type="molecule type" value="Genomic_DNA"/>
</dbReference>
<dbReference type="InterPro" id="IPR024403">
    <property type="entry name" value="DHOase_cat"/>
</dbReference>
<evidence type="ECO:0000256" key="4">
    <source>
        <dbReference type="ARBA" id="ARBA00022975"/>
    </source>
</evidence>
<accession>A0A160V7K9</accession>
<dbReference type="EC" id="3.5.2.3" evidence="6"/>
<dbReference type="CDD" id="cd01317">
    <property type="entry name" value="DHOase_IIa"/>
    <property type="match status" value="1"/>
</dbReference>
<dbReference type="GO" id="GO:0006221">
    <property type="term" value="P:pyrimidine nucleotide biosynthetic process"/>
    <property type="evidence" value="ECO:0007669"/>
    <property type="project" value="UniProtKB-KW"/>
</dbReference>
<evidence type="ECO:0000256" key="1">
    <source>
        <dbReference type="ARBA" id="ARBA00001947"/>
    </source>
</evidence>
<name>A0A160V7K9_9ZZZZ</name>
<dbReference type="InterPro" id="IPR050138">
    <property type="entry name" value="DHOase/Allantoinase_Hydrolase"/>
</dbReference>
<dbReference type="GO" id="GO:0046872">
    <property type="term" value="F:metal ion binding"/>
    <property type="evidence" value="ECO:0007669"/>
    <property type="project" value="UniProtKB-KW"/>
</dbReference>
<dbReference type="InterPro" id="IPR004722">
    <property type="entry name" value="DHOase"/>
</dbReference>
<evidence type="ECO:0000259" key="5">
    <source>
        <dbReference type="Pfam" id="PF12890"/>
    </source>
</evidence>
<reference evidence="6" key="1">
    <citation type="submission" date="2015-10" db="EMBL/GenBank/DDBJ databases">
        <authorList>
            <person name="Gilbert D.G."/>
        </authorList>
    </citation>
    <scope>NUCLEOTIDE SEQUENCE</scope>
</reference>
<dbReference type="PANTHER" id="PTHR43668">
    <property type="entry name" value="ALLANTOINASE"/>
    <property type="match status" value="1"/>
</dbReference>
<protein>
    <submittedName>
        <fullName evidence="6">Dihydroorotase</fullName>
        <ecNumber evidence="6">3.5.2.3</ecNumber>
    </submittedName>
</protein>
<dbReference type="PROSITE" id="PS00483">
    <property type="entry name" value="DIHYDROOROTASE_2"/>
    <property type="match status" value="1"/>
</dbReference>
<keyword evidence="3 6" id="KW-0378">Hydrolase</keyword>
<dbReference type="InterPro" id="IPR032466">
    <property type="entry name" value="Metal_Hydrolase"/>
</dbReference>
<dbReference type="InterPro" id="IPR011059">
    <property type="entry name" value="Metal-dep_hydrolase_composite"/>
</dbReference>
<dbReference type="HAMAP" id="MF_00220_B">
    <property type="entry name" value="PyrC_classI_B"/>
    <property type="match status" value="1"/>
</dbReference>
<dbReference type="Pfam" id="PF12890">
    <property type="entry name" value="DHOase"/>
    <property type="match status" value="1"/>
</dbReference>
<feature type="domain" description="Dihydroorotase catalytic" evidence="5">
    <location>
        <begin position="57"/>
        <end position="241"/>
    </location>
</feature>
<organism evidence="6">
    <name type="scientific">hydrothermal vent metagenome</name>
    <dbReference type="NCBI Taxonomy" id="652676"/>
    <lineage>
        <taxon>unclassified sequences</taxon>
        <taxon>metagenomes</taxon>
        <taxon>ecological metagenomes</taxon>
    </lineage>
</organism>
<dbReference type="GO" id="GO:0004151">
    <property type="term" value="F:dihydroorotase activity"/>
    <property type="evidence" value="ECO:0007669"/>
    <property type="project" value="UniProtKB-EC"/>
</dbReference>
<evidence type="ECO:0000313" key="6">
    <source>
        <dbReference type="EMBL" id="CUV01881.1"/>
    </source>
</evidence>
<keyword evidence="2" id="KW-0479">Metal-binding</keyword>
<evidence type="ECO:0000256" key="2">
    <source>
        <dbReference type="ARBA" id="ARBA00022723"/>
    </source>
</evidence>
<evidence type="ECO:0000256" key="3">
    <source>
        <dbReference type="ARBA" id="ARBA00022801"/>
    </source>
</evidence>
<dbReference type="AlphaFoldDB" id="A0A160V7K9"/>
<dbReference type="GO" id="GO:0004038">
    <property type="term" value="F:allantoinase activity"/>
    <property type="evidence" value="ECO:0007669"/>
    <property type="project" value="TreeGrafter"/>
</dbReference>
<dbReference type="PANTHER" id="PTHR43668:SF2">
    <property type="entry name" value="ALLANTOINASE"/>
    <property type="match status" value="1"/>
</dbReference>
<dbReference type="GO" id="GO:0006145">
    <property type="term" value="P:purine nucleobase catabolic process"/>
    <property type="evidence" value="ECO:0007669"/>
    <property type="project" value="TreeGrafter"/>
</dbReference>
<keyword evidence="4" id="KW-0665">Pyrimidine biosynthesis</keyword>
<dbReference type="SUPFAM" id="SSF51338">
    <property type="entry name" value="Composite domain of metallo-dependent hydrolases"/>
    <property type="match status" value="1"/>
</dbReference>
<gene>
    <name evidence="6" type="ORF">MGWOODY_Clf1129</name>
</gene>
<dbReference type="Gene3D" id="2.30.40.10">
    <property type="entry name" value="Urease, subunit C, domain 1"/>
    <property type="match status" value="1"/>
</dbReference>